<dbReference type="Proteomes" id="UP001603857">
    <property type="component" value="Unassembled WGS sequence"/>
</dbReference>
<keyword evidence="2" id="KW-1185">Reference proteome</keyword>
<dbReference type="EMBL" id="JBGMDY010000004">
    <property type="protein sequence ID" value="KAL2336929.1"/>
    <property type="molecule type" value="Genomic_DNA"/>
</dbReference>
<name>A0ABD1MM91_9FABA</name>
<proteinExistence type="predicted"/>
<accession>A0ABD1MM91</accession>
<reference evidence="1 2" key="1">
    <citation type="submission" date="2024-08" db="EMBL/GenBank/DDBJ databases">
        <title>Insights into the chromosomal genome structure of Flemingia macrophylla.</title>
        <authorList>
            <person name="Ding Y."/>
            <person name="Zhao Y."/>
            <person name="Bi W."/>
            <person name="Wu M."/>
            <person name="Zhao G."/>
            <person name="Gong Y."/>
            <person name="Li W."/>
            <person name="Zhang P."/>
        </authorList>
    </citation>
    <scope>NUCLEOTIDE SEQUENCE [LARGE SCALE GENOMIC DNA]</scope>
    <source>
        <strain evidence="1">DYQJB</strain>
        <tissue evidence="1">Leaf</tissue>
    </source>
</reference>
<organism evidence="1 2">
    <name type="scientific">Flemingia macrophylla</name>
    <dbReference type="NCBI Taxonomy" id="520843"/>
    <lineage>
        <taxon>Eukaryota</taxon>
        <taxon>Viridiplantae</taxon>
        <taxon>Streptophyta</taxon>
        <taxon>Embryophyta</taxon>
        <taxon>Tracheophyta</taxon>
        <taxon>Spermatophyta</taxon>
        <taxon>Magnoliopsida</taxon>
        <taxon>eudicotyledons</taxon>
        <taxon>Gunneridae</taxon>
        <taxon>Pentapetalae</taxon>
        <taxon>rosids</taxon>
        <taxon>fabids</taxon>
        <taxon>Fabales</taxon>
        <taxon>Fabaceae</taxon>
        <taxon>Papilionoideae</taxon>
        <taxon>50 kb inversion clade</taxon>
        <taxon>NPAAA clade</taxon>
        <taxon>indigoferoid/millettioid clade</taxon>
        <taxon>Phaseoleae</taxon>
        <taxon>Flemingia</taxon>
    </lineage>
</organism>
<comment type="caution">
    <text evidence="1">The sequence shown here is derived from an EMBL/GenBank/DDBJ whole genome shotgun (WGS) entry which is preliminary data.</text>
</comment>
<evidence type="ECO:0000313" key="1">
    <source>
        <dbReference type="EMBL" id="KAL2336929.1"/>
    </source>
</evidence>
<gene>
    <name evidence="1" type="ORF">Fmac_011375</name>
</gene>
<protein>
    <submittedName>
        <fullName evidence="1">Uncharacterized protein</fullName>
    </submittedName>
</protein>
<dbReference type="AlphaFoldDB" id="A0ABD1MM91"/>
<evidence type="ECO:0000313" key="2">
    <source>
        <dbReference type="Proteomes" id="UP001603857"/>
    </source>
</evidence>
<sequence>MDAVPISTSVYAQSAQSDVITRVEFITFQQKMESQFVALFEYLKKSLAPLDVVSDNCKVRDNQKWLRILKKEVLFLKPLRARLCGGKCACKGHKFIMESSLLKLETGRRPRAEPVVIVDDSRPIYRRVAGCFMNKFFPSGYPYRFLDFS</sequence>